<dbReference type="InterPro" id="IPR019734">
    <property type="entry name" value="TPR_rpt"/>
</dbReference>
<proteinExistence type="predicted"/>
<keyword evidence="3" id="KW-1185">Reference proteome</keyword>
<protein>
    <submittedName>
        <fullName evidence="2">Tetratricopeptide repeat protein</fullName>
    </submittedName>
</protein>
<dbReference type="PROSITE" id="PS50005">
    <property type="entry name" value="TPR"/>
    <property type="match status" value="2"/>
</dbReference>
<organism evidence="2 3">
    <name type="scientific">Cyclobacterium plantarum</name>
    <dbReference type="NCBI Taxonomy" id="2716263"/>
    <lineage>
        <taxon>Bacteria</taxon>
        <taxon>Pseudomonadati</taxon>
        <taxon>Bacteroidota</taxon>
        <taxon>Cytophagia</taxon>
        <taxon>Cytophagales</taxon>
        <taxon>Cyclobacteriaceae</taxon>
        <taxon>Cyclobacterium</taxon>
    </lineage>
</organism>
<dbReference type="EMBL" id="JAANYN010000008">
    <property type="protein sequence ID" value="NHE58785.1"/>
    <property type="molecule type" value="Genomic_DNA"/>
</dbReference>
<dbReference type="PANTHER" id="PTHR12558:SF13">
    <property type="entry name" value="CELL DIVISION CYCLE PROTEIN 27 HOMOLOG"/>
    <property type="match status" value="1"/>
</dbReference>
<feature type="repeat" description="TPR" evidence="1">
    <location>
        <begin position="132"/>
        <end position="165"/>
    </location>
</feature>
<accession>A0ABX0HA59</accession>
<dbReference type="InterPro" id="IPR011990">
    <property type="entry name" value="TPR-like_helical_dom_sf"/>
</dbReference>
<dbReference type="PANTHER" id="PTHR12558">
    <property type="entry name" value="CELL DIVISION CYCLE 16,23,27"/>
    <property type="match status" value="1"/>
</dbReference>
<keyword evidence="1" id="KW-0802">TPR repeat</keyword>
<dbReference type="Gene3D" id="1.25.40.10">
    <property type="entry name" value="Tetratricopeptide repeat domain"/>
    <property type="match status" value="2"/>
</dbReference>
<comment type="caution">
    <text evidence="2">The sequence shown here is derived from an EMBL/GenBank/DDBJ whole genome shotgun (WGS) entry which is preliminary data.</text>
</comment>
<feature type="repeat" description="TPR" evidence="1">
    <location>
        <begin position="270"/>
        <end position="303"/>
    </location>
</feature>
<dbReference type="RefSeq" id="WP_166149491.1">
    <property type="nucleotide sequence ID" value="NZ_JAANYN010000008.1"/>
</dbReference>
<dbReference type="Proteomes" id="UP000649799">
    <property type="component" value="Unassembled WGS sequence"/>
</dbReference>
<evidence type="ECO:0000313" key="3">
    <source>
        <dbReference type="Proteomes" id="UP000649799"/>
    </source>
</evidence>
<reference evidence="2 3" key="1">
    <citation type="submission" date="2020-03" db="EMBL/GenBank/DDBJ databases">
        <title>Cyclobacterium plantarum sp. nov., a marine bacterium isolated from a coastal-marine wetland.</title>
        <authorList>
            <person name="Sanchez-Porro C."/>
            <person name="Ventosa A."/>
            <person name="Amoozegar M."/>
        </authorList>
    </citation>
    <scope>NUCLEOTIDE SEQUENCE [LARGE SCALE GENOMIC DNA]</scope>
    <source>
        <strain evidence="2 3">GBPx2</strain>
    </source>
</reference>
<evidence type="ECO:0000256" key="1">
    <source>
        <dbReference type="PROSITE-ProRule" id="PRU00339"/>
    </source>
</evidence>
<name>A0ABX0HA59_9BACT</name>
<dbReference type="Pfam" id="PF13181">
    <property type="entry name" value="TPR_8"/>
    <property type="match status" value="1"/>
</dbReference>
<dbReference type="SMART" id="SM00028">
    <property type="entry name" value="TPR"/>
    <property type="match status" value="6"/>
</dbReference>
<sequence length="403" mass="45770">MKKLILSLALVSIAATIAFGQKKVVRSAERNLRKGNIEEAYSDIKAAVNDEETGSESETYFIKGKIETQMFEADSSNNEETVAIGREAESSFMTTFEMEEMDSTSKVSEDLFKEVVPELPASMQGEGVYRLKNAALNKGAERYDADDMESAFEFFSLAADLDPKDTSMVFNAGYTANSIGNTEAAKKYFTQLLDIEEYNKLNAYYFLIQIASAEEKDPEEAYRWAKEARELYPEDKGLAEFEIQLLLQLDKMEEAMTSIEKALETDPDNPAIRLRYGYLKEKSGDMEGALKEYKRTVEADPEFFEGNYYAGAIYLDKARNIINEVNNLSDEEWEAKSDSMLAEADGLYEEALPYFTKASELQPENTDIMEILFRIHSQLKNEAKAEEYNQMLSEILGEDWLTR</sequence>
<dbReference type="SUPFAM" id="SSF48452">
    <property type="entry name" value="TPR-like"/>
    <property type="match status" value="1"/>
</dbReference>
<evidence type="ECO:0000313" key="2">
    <source>
        <dbReference type="EMBL" id="NHE58785.1"/>
    </source>
</evidence>
<gene>
    <name evidence="2" type="ORF">G9Q97_18395</name>
</gene>
<dbReference type="Pfam" id="PF14559">
    <property type="entry name" value="TPR_19"/>
    <property type="match status" value="1"/>
</dbReference>